<evidence type="ECO:0000313" key="5">
    <source>
        <dbReference type="Proteomes" id="UP001160483"/>
    </source>
</evidence>
<keyword evidence="4" id="KW-1185">Reference proteome</keyword>
<comment type="caution">
    <text evidence="2">The sequence shown here is derived from an EMBL/GenBank/DDBJ whole genome shotgun (WGS) entry which is preliminary data.</text>
</comment>
<keyword evidence="1" id="KW-0732">Signal</keyword>
<sequence>MSRFSTSFVVCMIVICWAARATASTDITWRNQFRSKINVLPEPSRHCYVCFYEKKNFAGQSFCMGKRPRGCKAANPIVTPGTIGSIKFGQGCDLVVNARVSDVPFSEHMAVFSTDIRNTGFDVSSSHSVSQVYVEEAGHACFLGIPTSIRGFGVCYNDSVPVVQDEYQNTITELLLFKTDMINFDVIVYESEYYNNPGMVVMQSDVETTPLKSRFSGYSKLLETNVIDRKSGMKKNLQDKVRSIKFVAPVVNSDATPGVVIPASYGV</sequence>
<evidence type="ECO:0000313" key="4">
    <source>
        <dbReference type="Proteomes" id="UP001158986"/>
    </source>
</evidence>
<proteinExistence type="predicted"/>
<name>A0AAU9KVI7_9STRA</name>
<evidence type="ECO:0000313" key="3">
    <source>
        <dbReference type="EMBL" id="CAH0519750.1"/>
    </source>
</evidence>
<dbReference type="Proteomes" id="UP001160483">
    <property type="component" value="Unassembled WGS sequence"/>
</dbReference>
<dbReference type="EMBL" id="CAKKTJ010000144">
    <property type="protein sequence ID" value="CAH0476187.1"/>
    <property type="molecule type" value="Genomic_DNA"/>
</dbReference>
<evidence type="ECO:0000313" key="2">
    <source>
        <dbReference type="EMBL" id="CAH0476187.1"/>
    </source>
</evidence>
<dbReference type="Proteomes" id="UP001158986">
    <property type="component" value="Unassembled WGS sequence"/>
</dbReference>
<evidence type="ECO:0000256" key="1">
    <source>
        <dbReference type="SAM" id="SignalP"/>
    </source>
</evidence>
<accession>A0AAU9KVI7</accession>
<gene>
    <name evidence="3" type="ORF">PBS001_LOCUS6267</name>
    <name evidence="2" type="ORF">PBS003_LOCUS2976</name>
</gene>
<feature type="chain" id="PRO_5043426241" evidence="1">
    <location>
        <begin position="24"/>
        <end position="267"/>
    </location>
</feature>
<protein>
    <submittedName>
        <fullName evidence="2">Uncharacterized protein</fullName>
    </submittedName>
</protein>
<dbReference type="AlphaFoldDB" id="A0AAU9KVI7"/>
<organism evidence="2 5">
    <name type="scientific">Peronospora belbahrii</name>
    <dbReference type="NCBI Taxonomy" id="622444"/>
    <lineage>
        <taxon>Eukaryota</taxon>
        <taxon>Sar</taxon>
        <taxon>Stramenopiles</taxon>
        <taxon>Oomycota</taxon>
        <taxon>Peronosporomycetes</taxon>
        <taxon>Peronosporales</taxon>
        <taxon>Peronosporaceae</taxon>
        <taxon>Peronospora</taxon>
    </lineage>
</organism>
<reference evidence="2 4" key="1">
    <citation type="submission" date="2021-11" db="EMBL/GenBank/DDBJ databases">
        <authorList>
            <person name="Islam A."/>
            <person name="Islam S."/>
            <person name="Flora M.S."/>
            <person name="Rahman M."/>
            <person name="Ziaur R.M."/>
            <person name="Epstein J.H."/>
            <person name="Hassan M."/>
            <person name="Klassen M."/>
            <person name="Woodard K."/>
            <person name="Webb A."/>
            <person name="Webby R.J."/>
            <person name="El Zowalaty M.E."/>
        </authorList>
    </citation>
    <scope>NUCLEOTIDE SEQUENCE</scope>
    <source>
        <strain evidence="3">Pbs1</strain>
        <strain evidence="2">Pbs3</strain>
    </source>
</reference>
<feature type="signal peptide" evidence="1">
    <location>
        <begin position="1"/>
        <end position="23"/>
    </location>
</feature>
<dbReference type="EMBL" id="CAKLCB010000313">
    <property type="protein sequence ID" value="CAH0519750.1"/>
    <property type="molecule type" value="Genomic_DNA"/>
</dbReference>